<name>A0ABV7MEZ0_9PROT</name>
<evidence type="ECO:0000313" key="2">
    <source>
        <dbReference type="Proteomes" id="UP001595607"/>
    </source>
</evidence>
<dbReference type="InterPro" id="IPR021257">
    <property type="entry name" value="DUF2809"/>
</dbReference>
<accession>A0ABV7MEZ0</accession>
<comment type="caution">
    <text evidence="1">The sequence shown here is derived from an EMBL/GenBank/DDBJ whole genome shotgun (WGS) entry which is preliminary data.</text>
</comment>
<protein>
    <submittedName>
        <fullName evidence="1">DUF2809 domain-containing protein</fullName>
    </submittedName>
</protein>
<proteinExistence type="predicted"/>
<organism evidence="1 2">
    <name type="scientific">Parvularcula lutaonensis</name>
    <dbReference type="NCBI Taxonomy" id="491923"/>
    <lineage>
        <taxon>Bacteria</taxon>
        <taxon>Pseudomonadati</taxon>
        <taxon>Pseudomonadota</taxon>
        <taxon>Alphaproteobacteria</taxon>
        <taxon>Parvularculales</taxon>
        <taxon>Parvularculaceae</taxon>
        <taxon>Parvularcula</taxon>
    </lineage>
</organism>
<dbReference type="Pfam" id="PF10990">
    <property type="entry name" value="DUF2809"/>
    <property type="match status" value="1"/>
</dbReference>
<evidence type="ECO:0000313" key="1">
    <source>
        <dbReference type="EMBL" id="MFC3303300.1"/>
    </source>
</evidence>
<dbReference type="Proteomes" id="UP001595607">
    <property type="component" value="Unassembled WGS sequence"/>
</dbReference>
<sequence length="120" mass="12663">MRLLYLLVVGILSVILAAIAVFGEGLVRTHGGDLLVVIWLYALIRLVTMMPKALAAVLTLIVAFGIEFGQVIDLAGQLGLGEGRGARLALGNTYDPLDLVAYTLGVGLAFILDRALSSAR</sequence>
<dbReference type="RefSeq" id="WP_189575738.1">
    <property type="nucleotide sequence ID" value="NZ_BMXU01000002.1"/>
</dbReference>
<gene>
    <name evidence="1" type="ORF">ACFONP_11205</name>
</gene>
<keyword evidence="2" id="KW-1185">Reference proteome</keyword>
<reference evidence="2" key="1">
    <citation type="journal article" date="2019" name="Int. J. Syst. Evol. Microbiol.">
        <title>The Global Catalogue of Microorganisms (GCM) 10K type strain sequencing project: providing services to taxonomists for standard genome sequencing and annotation.</title>
        <authorList>
            <consortium name="The Broad Institute Genomics Platform"/>
            <consortium name="The Broad Institute Genome Sequencing Center for Infectious Disease"/>
            <person name="Wu L."/>
            <person name="Ma J."/>
        </authorList>
    </citation>
    <scope>NUCLEOTIDE SEQUENCE [LARGE SCALE GENOMIC DNA]</scope>
    <source>
        <strain evidence="2">KCTC 22245</strain>
    </source>
</reference>
<dbReference type="EMBL" id="JBHRVA010000003">
    <property type="protein sequence ID" value="MFC3303300.1"/>
    <property type="molecule type" value="Genomic_DNA"/>
</dbReference>